<dbReference type="RefSeq" id="WP_285996093.1">
    <property type="nucleotide sequence ID" value="NZ_CP127295.1"/>
</dbReference>
<reference evidence="2 3" key="1">
    <citation type="submission" date="2023-06" db="EMBL/GenBank/DDBJ databases">
        <authorList>
            <person name="Oyuntsetseg B."/>
            <person name="Kim S.B."/>
        </authorList>
    </citation>
    <scope>NUCLEOTIDE SEQUENCE [LARGE SCALE GENOMIC DNA]</scope>
    <source>
        <strain evidence="2 3">4-36</strain>
    </source>
</reference>
<dbReference type="EMBL" id="CP127295">
    <property type="protein sequence ID" value="WIX99612.1"/>
    <property type="molecule type" value="Genomic_DNA"/>
</dbReference>
<name>A0A9Y2NHE1_9PSEU</name>
<organism evidence="2 3">
    <name type="scientific">Amycolatopsis mongoliensis</name>
    <dbReference type="NCBI Taxonomy" id="715475"/>
    <lineage>
        <taxon>Bacteria</taxon>
        <taxon>Bacillati</taxon>
        <taxon>Actinomycetota</taxon>
        <taxon>Actinomycetes</taxon>
        <taxon>Pseudonocardiales</taxon>
        <taxon>Pseudonocardiaceae</taxon>
        <taxon>Amycolatopsis</taxon>
    </lineage>
</organism>
<dbReference type="Proteomes" id="UP001239397">
    <property type="component" value="Chromosome"/>
</dbReference>
<evidence type="ECO:0000313" key="3">
    <source>
        <dbReference type="Proteomes" id="UP001239397"/>
    </source>
</evidence>
<keyword evidence="1" id="KW-0812">Transmembrane</keyword>
<keyword evidence="3" id="KW-1185">Reference proteome</keyword>
<dbReference type="KEGG" id="amog:QRX60_36995"/>
<keyword evidence="1" id="KW-0472">Membrane</keyword>
<evidence type="ECO:0000313" key="2">
    <source>
        <dbReference type="EMBL" id="WIX99612.1"/>
    </source>
</evidence>
<gene>
    <name evidence="2" type="ORF">QRX60_36995</name>
</gene>
<sequence length="73" mass="7674">MSVFLAVLLALAAGLLVGSRVHNAREARSNYSAYRARTAKGFGEMVRSTVSAAVAVVGALVLLFILLNVLQQA</sequence>
<evidence type="ECO:0000256" key="1">
    <source>
        <dbReference type="SAM" id="Phobius"/>
    </source>
</evidence>
<dbReference type="AlphaFoldDB" id="A0A9Y2NHE1"/>
<accession>A0A9Y2NHE1</accession>
<keyword evidence="1" id="KW-1133">Transmembrane helix</keyword>
<feature type="transmembrane region" description="Helical" evidence="1">
    <location>
        <begin position="48"/>
        <end position="70"/>
    </location>
</feature>
<protein>
    <submittedName>
        <fullName evidence="2">Uncharacterized protein</fullName>
    </submittedName>
</protein>
<proteinExistence type="predicted"/>